<keyword evidence="4 5" id="KW-0472">Membrane</keyword>
<feature type="transmembrane region" description="Helical" evidence="5">
    <location>
        <begin position="90"/>
        <end position="110"/>
    </location>
</feature>
<dbReference type="Proteomes" id="UP000036681">
    <property type="component" value="Unplaced"/>
</dbReference>
<dbReference type="InterPro" id="IPR003663">
    <property type="entry name" value="Sugar/inositol_transpt"/>
</dbReference>
<evidence type="ECO:0000313" key="8">
    <source>
        <dbReference type="WBParaSite" id="ALUE_0002021701-mRNA-1"/>
    </source>
</evidence>
<feature type="transmembrane region" description="Helical" evidence="5">
    <location>
        <begin position="366"/>
        <end position="387"/>
    </location>
</feature>
<dbReference type="SUPFAM" id="SSF103473">
    <property type="entry name" value="MFS general substrate transporter"/>
    <property type="match status" value="1"/>
</dbReference>
<dbReference type="PROSITE" id="PS50850">
    <property type="entry name" value="MFS"/>
    <property type="match status" value="1"/>
</dbReference>
<dbReference type="GO" id="GO:0015149">
    <property type="term" value="F:hexose transmembrane transporter activity"/>
    <property type="evidence" value="ECO:0007669"/>
    <property type="project" value="TreeGrafter"/>
</dbReference>
<feature type="transmembrane region" description="Helical" evidence="5">
    <location>
        <begin position="393"/>
        <end position="411"/>
    </location>
</feature>
<dbReference type="InterPro" id="IPR045263">
    <property type="entry name" value="GLUT"/>
</dbReference>
<protein>
    <submittedName>
        <fullName evidence="8">MFS domain-containing protein</fullName>
    </submittedName>
</protein>
<dbReference type="AlphaFoldDB" id="A0A0M3IN89"/>
<dbReference type="GO" id="GO:0016020">
    <property type="term" value="C:membrane"/>
    <property type="evidence" value="ECO:0007669"/>
    <property type="project" value="UniProtKB-SubCell"/>
</dbReference>
<sequence length="501" mass="55813">MKKLLQTCETMVISMAQFHDSPVEICRSISLLYMFTSRYYITVIVVAIGASAQFYSYGIVNPTQPILTNWINATYQRRYAALMNKSQFNIFWSFVVSSVSIGAIVGSLLTRWVAEHCGRRNGLLVNGIVNVLGALLVTLTKVLRSPEMLIVGRLLLGACMGLSSGLVPIYLMEITPIKYRGVAGTVHQVAVAFSDWFSLFVGLPVVMGSENLWPFAFGLPGLQALLLCLLLPFSPESPKYLLVTRHNESEAFHAVKQFVHEQHAQRFLDDIINEAATSDEGTGSYRELFTRNDLRITMVVSILMMISQQFTGCTVVFAYSTDMFMNAKLSVDLARYSTLAIGIVYFVFACLAPILIERVGRRSLSLFQLITCDIALILLTIFTALQYYSTVKWASYGSIGALVFYMCVYGVGSPIPWMITGELFTTQASFRAAAVTVAVFVAWTFAFIISSAYLPFQEILRIVYLQLVGVSFSYLPFIIFITISTFFVFLLLPGNSTIGFF</sequence>
<feature type="domain" description="Major facilitator superfamily (MFS) profile" evidence="6">
    <location>
        <begin position="42"/>
        <end position="496"/>
    </location>
</feature>
<keyword evidence="3 5" id="KW-1133">Transmembrane helix</keyword>
<dbReference type="InterPro" id="IPR005829">
    <property type="entry name" value="Sugar_transporter_CS"/>
</dbReference>
<dbReference type="PANTHER" id="PTHR23503:SF121">
    <property type="entry name" value="MAJOR FACILITATOR SUPERFAMILY (MFS) PROFILE DOMAIN-CONTAINING PROTEIN"/>
    <property type="match status" value="1"/>
</dbReference>
<dbReference type="PANTHER" id="PTHR23503">
    <property type="entry name" value="SOLUTE CARRIER FAMILY 2"/>
    <property type="match status" value="1"/>
</dbReference>
<accession>A0A0M3IN89</accession>
<evidence type="ECO:0000256" key="5">
    <source>
        <dbReference type="SAM" id="Phobius"/>
    </source>
</evidence>
<keyword evidence="2 5" id="KW-0812">Transmembrane</keyword>
<evidence type="ECO:0000256" key="4">
    <source>
        <dbReference type="ARBA" id="ARBA00023136"/>
    </source>
</evidence>
<feature type="transmembrane region" description="Helical" evidence="5">
    <location>
        <begin position="212"/>
        <end position="233"/>
    </location>
</feature>
<evidence type="ECO:0000259" key="6">
    <source>
        <dbReference type="PROSITE" id="PS50850"/>
    </source>
</evidence>
<feature type="transmembrane region" description="Helical" evidence="5">
    <location>
        <begin position="39"/>
        <end position="60"/>
    </location>
</feature>
<feature type="transmembrane region" description="Helical" evidence="5">
    <location>
        <begin position="296"/>
        <end position="321"/>
    </location>
</feature>
<feature type="transmembrane region" description="Helical" evidence="5">
    <location>
        <begin position="122"/>
        <end position="143"/>
    </location>
</feature>
<dbReference type="InterPro" id="IPR036259">
    <property type="entry name" value="MFS_trans_sf"/>
</dbReference>
<name>A0A0M3IN89_ASCLU</name>
<evidence type="ECO:0000256" key="3">
    <source>
        <dbReference type="ARBA" id="ARBA00022989"/>
    </source>
</evidence>
<dbReference type="WBParaSite" id="ALUE_0002021701-mRNA-1">
    <property type="protein sequence ID" value="ALUE_0002021701-mRNA-1"/>
    <property type="gene ID" value="ALUE_0002021701"/>
</dbReference>
<evidence type="ECO:0000256" key="2">
    <source>
        <dbReference type="ARBA" id="ARBA00022692"/>
    </source>
</evidence>
<dbReference type="InterPro" id="IPR005828">
    <property type="entry name" value="MFS_sugar_transport-like"/>
</dbReference>
<evidence type="ECO:0000313" key="7">
    <source>
        <dbReference type="Proteomes" id="UP000036681"/>
    </source>
</evidence>
<dbReference type="PROSITE" id="PS00217">
    <property type="entry name" value="SUGAR_TRANSPORT_2"/>
    <property type="match status" value="1"/>
</dbReference>
<evidence type="ECO:0000256" key="1">
    <source>
        <dbReference type="ARBA" id="ARBA00004141"/>
    </source>
</evidence>
<reference evidence="8" key="1">
    <citation type="submission" date="2017-02" db="UniProtKB">
        <authorList>
            <consortium name="WormBaseParasite"/>
        </authorList>
    </citation>
    <scope>IDENTIFICATION</scope>
</reference>
<feature type="transmembrane region" description="Helical" evidence="5">
    <location>
        <begin position="432"/>
        <end position="454"/>
    </location>
</feature>
<feature type="transmembrane region" description="Helical" evidence="5">
    <location>
        <begin position="183"/>
        <end position="206"/>
    </location>
</feature>
<dbReference type="Pfam" id="PF00083">
    <property type="entry name" value="Sugar_tr"/>
    <property type="match status" value="1"/>
</dbReference>
<feature type="transmembrane region" description="Helical" evidence="5">
    <location>
        <begin position="333"/>
        <end position="354"/>
    </location>
</feature>
<proteinExistence type="predicted"/>
<dbReference type="InterPro" id="IPR020846">
    <property type="entry name" value="MFS_dom"/>
</dbReference>
<dbReference type="Gene3D" id="1.20.1250.20">
    <property type="entry name" value="MFS general substrate transporter like domains"/>
    <property type="match status" value="1"/>
</dbReference>
<comment type="subcellular location">
    <subcellularLocation>
        <location evidence="1">Membrane</location>
        <topology evidence="1">Multi-pass membrane protein</topology>
    </subcellularLocation>
</comment>
<dbReference type="PRINTS" id="PR00171">
    <property type="entry name" value="SUGRTRNSPORT"/>
</dbReference>
<organism evidence="7 8">
    <name type="scientific">Ascaris lumbricoides</name>
    <name type="common">Giant roundworm</name>
    <dbReference type="NCBI Taxonomy" id="6252"/>
    <lineage>
        <taxon>Eukaryota</taxon>
        <taxon>Metazoa</taxon>
        <taxon>Ecdysozoa</taxon>
        <taxon>Nematoda</taxon>
        <taxon>Chromadorea</taxon>
        <taxon>Rhabditida</taxon>
        <taxon>Spirurina</taxon>
        <taxon>Ascaridomorpha</taxon>
        <taxon>Ascaridoidea</taxon>
        <taxon>Ascarididae</taxon>
        <taxon>Ascaris</taxon>
    </lineage>
</organism>
<feature type="transmembrane region" description="Helical" evidence="5">
    <location>
        <begin position="149"/>
        <end position="171"/>
    </location>
</feature>
<keyword evidence="7" id="KW-1185">Reference proteome</keyword>
<feature type="transmembrane region" description="Helical" evidence="5">
    <location>
        <begin position="474"/>
        <end position="492"/>
    </location>
</feature>